<dbReference type="Proteomes" id="UP001519309">
    <property type="component" value="Unassembled WGS sequence"/>
</dbReference>
<evidence type="ECO:0000313" key="1">
    <source>
        <dbReference type="EMBL" id="MBP2050448.1"/>
    </source>
</evidence>
<evidence type="ECO:0000313" key="2">
    <source>
        <dbReference type="Proteomes" id="UP001519309"/>
    </source>
</evidence>
<proteinExistence type="predicted"/>
<sequence length="164" mass="18491">MLTSICNHAAMDASTEVRLRNLLVALADQALDVATSAVMLADPIEGPLHGLRYMSEIKRRFESLECLVVAALRHSGVSWDVIASRSGVTRQSLHRRLSSSVDDEVEFSQRHPDMNEADIFRNLGILAAAIQSYQARLPDLLDEGVFVADERRHRPGWWWPERDK</sequence>
<protein>
    <submittedName>
        <fullName evidence="1">Uncharacterized protein</fullName>
    </submittedName>
</protein>
<dbReference type="EMBL" id="JAGGLP010000006">
    <property type="protein sequence ID" value="MBP2050448.1"/>
    <property type="molecule type" value="Genomic_DNA"/>
</dbReference>
<accession>A0ABS4LSR5</accession>
<reference evidence="1 2" key="1">
    <citation type="submission" date="2021-03" db="EMBL/GenBank/DDBJ databases">
        <title>Genomic Encyclopedia of Type Strains, Phase IV (KMG-IV): sequencing the most valuable type-strain genomes for metagenomic binning, comparative biology and taxonomic classification.</title>
        <authorList>
            <person name="Goeker M."/>
        </authorList>
    </citation>
    <scope>NUCLEOTIDE SEQUENCE [LARGE SCALE GENOMIC DNA]</scope>
    <source>
        <strain evidence="1 2">DSM 40499</strain>
    </source>
</reference>
<comment type="caution">
    <text evidence="1">The sequence shown here is derived from an EMBL/GenBank/DDBJ whole genome shotgun (WGS) entry which is preliminary data.</text>
</comment>
<dbReference type="RefSeq" id="WP_159400201.1">
    <property type="nucleotide sequence ID" value="NZ_CP016279.1"/>
</dbReference>
<gene>
    <name evidence="1" type="ORF">J2Z21_003387</name>
</gene>
<keyword evidence="2" id="KW-1185">Reference proteome</keyword>
<name>A0ABS4LSR5_9ACTN</name>
<organism evidence="1 2">
    <name type="scientific">Streptomyces griseochromogenes</name>
    <dbReference type="NCBI Taxonomy" id="68214"/>
    <lineage>
        <taxon>Bacteria</taxon>
        <taxon>Bacillati</taxon>
        <taxon>Actinomycetota</taxon>
        <taxon>Actinomycetes</taxon>
        <taxon>Kitasatosporales</taxon>
        <taxon>Streptomycetaceae</taxon>
        <taxon>Streptomyces</taxon>
    </lineage>
</organism>